<dbReference type="EMBL" id="JAJSOW010000107">
    <property type="protein sequence ID" value="KAI9157690.1"/>
    <property type="molecule type" value="Genomic_DNA"/>
</dbReference>
<keyword evidence="2" id="KW-1185">Reference proteome</keyword>
<sequence>MQVDEGRNHEVRELVKNAGLEVTKRRGLQGSVALSSSTRFSRPVTVLKVQSRHRRLQVSSALSKKARSILPVGSILERLGMRFCLFERFGVVFKFSEVWSISKRG</sequence>
<proteinExistence type="predicted"/>
<protein>
    <submittedName>
        <fullName evidence="1">Uncharacterized protein</fullName>
    </submittedName>
</protein>
<comment type="caution">
    <text evidence="1">The sequence shown here is derived from an EMBL/GenBank/DDBJ whole genome shotgun (WGS) entry which is preliminary data.</text>
</comment>
<reference evidence="1" key="2">
    <citation type="submission" date="2023-02" db="EMBL/GenBank/DDBJ databases">
        <authorList>
            <person name="Swenson N.G."/>
            <person name="Wegrzyn J.L."/>
            <person name="Mcevoy S.L."/>
        </authorList>
    </citation>
    <scope>NUCLEOTIDE SEQUENCE</scope>
    <source>
        <strain evidence="1">91603</strain>
        <tissue evidence="1">Leaf</tissue>
    </source>
</reference>
<name>A0AAD5IAV0_ACENE</name>
<gene>
    <name evidence="1" type="ORF">LWI28_026330</name>
</gene>
<evidence type="ECO:0000313" key="1">
    <source>
        <dbReference type="EMBL" id="KAI9157690.1"/>
    </source>
</evidence>
<dbReference type="AlphaFoldDB" id="A0AAD5IAV0"/>
<reference evidence="1" key="1">
    <citation type="journal article" date="2022" name="Plant J.">
        <title>Strategies of tolerance reflected in two North American maple genomes.</title>
        <authorList>
            <person name="McEvoy S.L."/>
            <person name="Sezen U.U."/>
            <person name="Trouern-Trend A."/>
            <person name="McMahon S.M."/>
            <person name="Schaberg P.G."/>
            <person name="Yang J."/>
            <person name="Wegrzyn J.L."/>
            <person name="Swenson N.G."/>
        </authorList>
    </citation>
    <scope>NUCLEOTIDE SEQUENCE</scope>
    <source>
        <strain evidence="1">91603</strain>
    </source>
</reference>
<organism evidence="1 2">
    <name type="scientific">Acer negundo</name>
    <name type="common">Box elder</name>
    <dbReference type="NCBI Taxonomy" id="4023"/>
    <lineage>
        <taxon>Eukaryota</taxon>
        <taxon>Viridiplantae</taxon>
        <taxon>Streptophyta</taxon>
        <taxon>Embryophyta</taxon>
        <taxon>Tracheophyta</taxon>
        <taxon>Spermatophyta</taxon>
        <taxon>Magnoliopsida</taxon>
        <taxon>eudicotyledons</taxon>
        <taxon>Gunneridae</taxon>
        <taxon>Pentapetalae</taxon>
        <taxon>rosids</taxon>
        <taxon>malvids</taxon>
        <taxon>Sapindales</taxon>
        <taxon>Sapindaceae</taxon>
        <taxon>Hippocastanoideae</taxon>
        <taxon>Acereae</taxon>
        <taxon>Acer</taxon>
    </lineage>
</organism>
<dbReference type="Proteomes" id="UP001064489">
    <property type="component" value="Chromosome 12"/>
</dbReference>
<evidence type="ECO:0000313" key="2">
    <source>
        <dbReference type="Proteomes" id="UP001064489"/>
    </source>
</evidence>
<accession>A0AAD5IAV0</accession>